<accession>A0A2G9V0J3</accession>
<evidence type="ECO:0000313" key="2">
    <source>
        <dbReference type="Proteomes" id="UP000230423"/>
    </source>
</evidence>
<name>A0A2G9V0J3_TELCI</name>
<dbReference type="EMBL" id="KZ345086">
    <property type="protein sequence ID" value="PIO76019.1"/>
    <property type="molecule type" value="Genomic_DNA"/>
</dbReference>
<organism evidence="1 2">
    <name type="scientific">Teladorsagia circumcincta</name>
    <name type="common">Brown stomach worm</name>
    <name type="synonym">Ostertagia circumcincta</name>
    <dbReference type="NCBI Taxonomy" id="45464"/>
    <lineage>
        <taxon>Eukaryota</taxon>
        <taxon>Metazoa</taxon>
        <taxon>Ecdysozoa</taxon>
        <taxon>Nematoda</taxon>
        <taxon>Chromadorea</taxon>
        <taxon>Rhabditida</taxon>
        <taxon>Rhabditina</taxon>
        <taxon>Rhabditomorpha</taxon>
        <taxon>Strongyloidea</taxon>
        <taxon>Trichostrongylidae</taxon>
        <taxon>Teladorsagia</taxon>
    </lineage>
</organism>
<protein>
    <submittedName>
        <fullName evidence="1">Uncharacterized protein</fullName>
    </submittedName>
</protein>
<dbReference type="AlphaFoldDB" id="A0A2G9V0J3"/>
<keyword evidence="2" id="KW-1185">Reference proteome</keyword>
<proteinExistence type="predicted"/>
<gene>
    <name evidence="1" type="ORF">TELCIR_01923</name>
</gene>
<evidence type="ECO:0000313" key="1">
    <source>
        <dbReference type="EMBL" id="PIO76019.1"/>
    </source>
</evidence>
<dbReference type="Proteomes" id="UP000230423">
    <property type="component" value="Unassembled WGS sequence"/>
</dbReference>
<reference evidence="1 2" key="1">
    <citation type="submission" date="2015-09" db="EMBL/GenBank/DDBJ databases">
        <title>Draft genome of the parasitic nematode Teladorsagia circumcincta isolate WARC Sus (inbred).</title>
        <authorList>
            <person name="Mitreva M."/>
        </authorList>
    </citation>
    <scope>NUCLEOTIDE SEQUENCE [LARGE SCALE GENOMIC DNA]</scope>
    <source>
        <strain evidence="1 2">S</strain>
    </source>
</reference>
<sequence>MPAINQLVYMISGQVSAGKYSLLPTTHGILTARNLALINWVHIHKYVDRNSKKKLKYALSANVESLVIVAAVAARSRC</sequence>